<dbReference type="NCBIfam" id="TIGR01893">
    <property type="entry name" value="aa-his-dipept"/>
    <property type="match status" value="1"/>
</dbReference>
<feature type="domain" description="Peptidase M20 dimerisation" evidence="2">
    <location>
        <begin position="206"/>
        <end position="293"/>
    </location>
</feature>
<dbReference type="PANTHER" id="PTHR43501:SF1">
    <property type="entry name" value="CYTOSOL NON-SPECIFIC DIPEPTIDASE"/>
    <property type="match status" value="1"/>
</dbReference>
<dbReference type="EMBL" id="FMUQ01000018">
    <property type="protein sequence ID" value="SCY23590.1"/>
    <property type="molecule type" value="Genomic_DNA"/>
</dbReference>
<dbReference type="SUPFAM" id="SSF55031">
    <property type="entry name" value="Bacterial exopeptidase dimerisation domain"/>
    <property type="match status" value="1"/>
</dbReference>
<dbReference type="Proteomes" id="UP000199588">
    <property type="component" value="Unassembled WGS sequence"/>
</dbReference>
<evidence type="ECO:0000313" key="4">
    <source>
        <dbReference type="Proteomes" id="UP000199588"/>
    </source>
</evidence>
<accession>A0A1G5EA61</accession>
<organism evidence="3 4">
    <name type="scientific">Basfia succiniciproducens</name>
    <dbReference type="NCBI Taxonomy" id="653940"/>
    <lineage>
        <taxon>Bacteria</taxon>
        <taxon>Pseudomonadati</taxon>
        <taxon>Pseudomonadota</taxon>
        <taxon>Gammaproteobacteria</taxon>
        <taxon>Pasteurellales</taxon>
        <taxon>Pasteurellaceae</taxon>
        <taxon>Basfia</taxon>
    </lineage>
</organism>
<dbReference type="Pfam" id="PF01546">
    <property type="entry name" value="Peptidase_M20"/>
    <property type="match status" value="1"/>
</dbReference>
<dbReference type="Pfam" id="PF07687">
    <property type="entry name" value="M20_dimer"/>
    <property type="match status" value="1"/>
</dbReference>
<dbReference type="PANTHER" id="PTHR43501">
    <property type="entry name" value="CYTOSOL NON-SPECIFIC DIPEPTIDASE"/>
    <property type="match status" value="1"/>
</dbReference>
<dbReference type="InterPro" id="IPR002933">
    <property type="entry name" value="Peptidase_M20"/>
</dbReference>
<proteinExistence type="predicted"/>
<dbReference type="InterPro" id="IPR011650">
    <property type="entry name" value="Peptidase_M20_dimer"/>
</dbReference>
<evidence type="ECO:0000313" key="3">
    <source>
        <dbReference type="EMBL" id="SCY23590.1"/>
    </source>
</evidence>
<dbReference type="InterPro" id="IPR001160">
    <property type="entry name" value="Peptidase_M20C"/>
</dbReference>
<evidence type="ECO:0000259" key="2">
    <source>
        <dbReference type="Pfam" id="PF07687"/>
    </source>
</evidence>
<gene>
    <name evidence="3" type="ORF">SAMN02910354_01954</name>
</gene>
<dbReference type="SUPFAM" id="SSF53187">
    <property type="entry name" value="Zn-dependent exopeptidases"/>
    <property type="match status" value="1"/>
</dbReference>
<sequence length="488" mass="53302">MMSEIQSLQPQLLWKWFDQICAIPHPSHHEEQLAEFIVNWAKGKGFYAERDEAGNLLIRKPATKGMEHCQSVALQAHLDMVPQANEETDHDFTSDPIQPYIDGEWVKAKGTTLGADNGIGMASALAVLDSENLVHPALEVLLTMTEEVGMDGALGLRKNWLQSEIMINTDTEDNGEIYIGCAGGENADLTVPVQWRENNYEHCYQISLKGLRGGHSGCDIHTGRASAIKTLARFLANLQQNQPHFEFSLSEIRGGSVRNAIPREAFATLCFNGEPANFTQGVKSFESLLKTELAIAEPDLQLTAQPAEKATKVFAPNTKNNVVNLLNALPNGVIRNSDVVENVVESSLSIGVLKTTEDAVKGTILVRSLIESGTNYINGLLISLTELCGASVQFSGRYPGWEPHAETPILALTKEIYGELLGYEPAIKVIHAGLECGLLKKIYPALDVVSIGPTIVNAHSPDEKVHIPAVRTYWELLTKVLAGIPAKK</sequence>
<dbReference type="PIRSF" id="PIRSF016599">
    <property type="entry name" value="Xaa-His_dipept"/>
    <property type="match status" value="1"/>
</dbReference>
<dbReference type="Gene3D" id="3.40.630.10">
    <property type="entry name" value="Zn peptidases"/>
    <property type="match status" value="2"/>
</dbReference>
<reference evidence="3 4" key="1">
    <citation type="submission" date="2016-10" db="EMBL/GenBank/DDBJ databases">
        <authorList>
            <person name="Varghese N."/>
            <person name="Submissions S."/>
        </authorList>
    </citation>
    <scope>NUCLEOTIDE SEQUENCE [LARGE SCALE GENOMIC DNA]</scope>
    <source>
        <strain evidence="3 4">DSM 22022</strain>
    </source>
</reference>
<dbReference type="InterPro" id="IPR036264">
    <property type="entry name" value="Bact_exopeptidase_dim_dom"/>
</dbReference>
<evidence type="ECO:0000256" key="1">
    <source>
        <dbReference type="ARBA" id="ARBA00022801"/>
    </source>
</evidence>
<dbReference type="PRINTS" id="PR00934">
    <property type="entry name" value="XHISDIPTASE"/>
</dbReference>
<keyword evidence="4" id="KW-1185">Reference proteome</keyword>
<dbReference type="CDD" id="cd03890">
    <property type="entry name" value="M20_pepD"/>
    <property type="match status" value="1"/>
</dbReference>
<protein>
    <submittedName>
        <fullName evidence="3">Xaa-His dipeptidase Metallo peptidase. MEROPS family M20C</fullName>
    </submittedName>
</protein>
<comment type="caution">
    <text evidence="3">The sequence shown here is derived from an EMBL/GenBank/DDBJ whole genome shotgun (WGS) entry which is preliminary data.</text>
</comment>
<name>A0A1G5EA61_9PAST</name>
<keyword evidence="1" id="KW-0378">Hydrolase</keyword>